<gene>
    <name evidence="2" type="ORF">EV211_12322</name>
</gene>
<evidence type="ECO:0000313" key="3">
    <source>
        <dbReference type="Proteomes" id="UP000295500"/>
    </source>
</evidence>
<dbReference type="EMBL" id="SNXO01000023">
    <property type="protein sequence ID" value="TDP53707.1"/>
    <property type="molecule type" value="Genomic_DNA"/>
</dbReference>
<feature type="domain" description="DUF3991" evidence="1">
    <location>
        <begin position="121"/>
        <end position="189"/>
    </location>
</feature>
<organism evidence="2 3">
    <name type="scientific">Aminicella lysinilytica</name>
    <dbReference type="NCBI Taxonomy" id="433323"/>
    <lineage>
        <taxon>Bacteria</taxon>
        <taxon>Bacillati</taxon>
        <taxon>Bacillota</taxon>
        <taxon>Clostridia</taxon>
        <taxon>Peptostreptococcales</taxon>
        <taxon>Anaerovoracaceae</taxon>
        <taxon>Aminicella</taxon>
    </lineage>
</organism>
<name>A0A4R6PZP7_9FIRM</name>
<evidence type="ECO:0000313" key="2">
    <source>
        <dbReference type="EMBL" id="TDP53707.1"/>
    </source>
</evidence>
<dbReference type="Pfam" id="PF13155">
    <property type="entry name" value="Toprim_2"/>
    <property type="match status" value="1"/>
</dbReference>
<comment type="caution">
    <text evidence="2">The sequence shown here is derived from an EMBL/GenBank/DDBJ whole genome shotgun (WGS) entry which is preliminary data.</text>
</comment>
<protein>
    <submittedName>
        <fullName evidence="2">Uncharacterized protein DUF3991</fullName>
    </submittedName>
</protein>
<reference evidence="2 3" key="1">
    <citation type="submission" date="2019-03" db="EMBL/GenBank/DDBJ databases">
        <title>Genomic Encyclopedia of Type Strains, Phase IV (KMG-IV): sequencing the most valuable type-strain genomes for metagenomic binning, comparative biology and taxonomic classification.</title>
        <authorList>
            <person name="Goeker M."/>
        </authorList>
    </citation>
    <scope>NUCLEOTIDE SEQUENCE [LARGE SCALE GENOMIC DNA]</scope>
    <source>
        <strain evidence="2 3">DSM 28287</strain>
    </source>
</reference>
<dbReference type="AlphaFoldDB" id="A0A4R6PZP7"/>
<sequence length="316" mass="35745">MPYYDKDQIAKAREMDLLTYLRLYDPGELVKVSGENYSTRTHDSMSISHGKWMWWSRGFGGASALDYLVKVRGHPFTEAVGKILNEESSGSPIFVQQREETKVKKLLLPEKNDSNDVVIGYLTGRGIDRGLVEECIAKGMIYESLPYHNCIFLGFDDEAEARYASFRASKPERIMGDTAGSDKRYSFCIKGTTGIVHVFESAIDLLSFVTLEKLREGIAPRDNLLSLAGVYQPSADPARFKIPLALSRFLGANKNIYEIVLHLDRDRIGSSMSMALSRALGDGYQIRDEPPKFGKDMNDELMHVRQKLKEREVKRK</sequence>
<dbReference type="RefSeq" id="WP_133528706.1">
    <property type="nucleotide sequence ID" value="NZ_SNXO01000023.1"/>
</dbReference>
<accession>A0A4R6PZP7</accession>
<evidence type="ECO:0000259" key="1">
    <source>
        <dbReference type="Pfam" id="PF13154"/>
    </source>
</evidence>
<keyword evidence="3" id="KW-1185">Reference proteome</keyword>
<dbReference type="Pfam" id="PF13154">
    <property type="entry name" value="DUF3991"/>
    <property type="match status" value="1"/>
</dbReference>
<dbReference type="SUPFAM" id="SSF57783">
    <property type="entry name" value="Zinc beta-ribbon"/>
    <property type="match status" value="1"/>
</dbReference>
<dbReference type="Gene3D" id="3.40.1360.10">
    <property type="match status" value="1"/>
</dbReference>
<proteinExistence type="predicted"/>
<dbReference type="Proteomes" id="UP000295500">
    <property type="component" value="Unassembled WGS sequence"/>
</dbReference>
<dbReference type="InterPro" id="IPR025054">
    <property type="entry name" value="DUF3991"/>
</dbReference>
<dbReference type="OrthoDB" id="9802530at2"/>